<accession>A0A139HWX5</accession>
<evidence type="ECO:0000256" key="1">
    <source>
        <dbReference type="ARBA" id="ARBA00004141"/>
    </source>
</evidence>
<organism evidence="7 8">
    <name type="scientific">Pseudocercospora eumusae</name>
    <dbReference type="NCBI Taxonomy" id="321146"/>
    <lineage>
        <taxon>Eukaryota</taxon>
        <taxon>Fungi</taxon>
        <taxon>Dikarya</taxon>
        <taxon>Ascomycota</taxon>
        <taxon>Pezizomycotina</taxon>
        <taxon>Dothideomycetes</taxon>
        <taxon>Dothideomycetidae</taxon>
        <taxon>Mycosphaerellales</taxon>
        <taxon>Mycosphaerellaceae</taxon>
        <taxon>Pseudocercospora</taxon>
    </lineage>
</organism>
<evidence type="ECO:0000256" key="5">
    <source>
        <dbReference type="ARBA" id="ARBA00023136"/>
    </source>
</evidence>
<dbReference type="GO" id="GO:0016020">
    <property type="term" value="C:membrane"/>
    <property type="evidence" value="ECO:0007669"/>
    <property type="project" value="UniProtKB-SubCell"/>
</dbReference>
<dbReference type="PANTHER" id="PTHR43791">
    <property type="entry name" value="PERMEASE-RELATED"/>
    <property type="match status" value="1"/>
</dbReference>
<sequence length="202" mass="22175">MYCGNTIANDFGGLLAAGVLDRLDGNRGLAGWRWLYVIEGGGTMLAGLLAYWPLPDVPRFDVGAGAKYELDCSDVDSIVKTLGFGTTPTLLITAPVYFFGFFAAMGNSPIAAQTNWRSPLIVWPLIIDIVDNVMVISSPSTAVRYTGMFLMCAGSYFAFNIVQAWVASTVPRTRTKRVIALCTGKHFRQLVQYIWVILLSRF</sequence>
<dbReference type="PANTHER" id="PTHR43791:SF6">
    <property type="entry name" value="TRANSPORTER, PUTATIVE (AFU_ORTHOLOGUE AFUA_1G16690)-RELATED"/>
    <property type="match status" value="1"/>
</dbReference>
<feature type="transmembrane region" description="Helical" evidence="6">
    <location>
        <begin position="145"/>
        <end position="167"/>
    </location>
</feature>
<evidence type="ECO:0000256" key="3">
    <source>
        <dbReference type="ARBA" id="ARBA00022692"/>
    </source>
</evidence>
<evidence type="ECO:0000313" key="7">
    <source>
        <dbReference type="EMBL" id="KXT06862.1"/>
    </source>
</evidence>
<evidence type="ECO:0000256" key="2">
    <source>
        <dbReference type="ARBA" id="ARBA00022448"/>
    </source>
</evidence>
<name>A0A139HWX5_9PEZI</name>
<protein>
    <recommendedName>
        <fullName evidence="9">Major facilitator superfamily (MFS) profile domain-containing protein</fullName>
    </recommendedName>
</protein>
<dbReference type="Gene3D" id="1.20.1250.20">
    <property type="entry name" value="MFS general substrate transporter like domains"/>
    <property type="match status" value="1"/>
</dbReference>
<dbReference type="GO" id="GO:0022857">
    <property type="term" value="F:transmembrane transporter activity"/>
    <property type="evidence" value="ECO:0007669"/>
    <property type="project" value="TreeGrafter"/>
</dbReference>
<keyword evidence="5 6" id="KW-0472">Membrane</keyword>
<evidence type="ECO:0008006" key="9">
    <source>
        <dbReference type="Google" id="ProtNLM"/>
    </source>
</evidence>
<dbReference type="InterPro" id="IPR036259">
    <property type="entry name" value="MFS_trans_sf"/>
</dbReference>
<proteinExistence type="predicted"/>
<dbReference type="AlphaFoldDB" id="A0A139HWX5"/>
<feature type="transmembrane region" description="Helical" evidence="6">
    <location>
        <begin position="90"/>
        <end position="108"/>
    </location>
</feature>
<gene>
    <name evidence="7" type="ORF">AC578_7271</name>
</gene>
<evidence type="ECO:0000313" key="8">
    <source>
        <dbReference type="Proteomes" id="UP000070133"/>
    </source>
</evidence>
<comment type="subcellular location">
    <subcellularLocation>
        <location evidence="1">Membrane</location>
        <topology evidence="1">Multi-pass membrane protein</topology>
    </subcellularLocation>
</comment>
<keyword evidence="8" id="KW-1185">Reference proteome</keyword>
<dbReference type="EMBL" id="LFZN01000004">
    <property type="protein sequence ID" value="KXT06862.1"/>
    <property type="molecule type" value="Genomic_DNA"/>
</dbReference>
<feature type="transmembrane region" description="Helical" evidence="6">
    <location>
        <begin position="34"/>
        <end position="54"/>
    </location>
</feature>
<reference evidence="7 8" key="1">
    <citation type="submission" date="2015-07" db="EMBL/GenBank/DDBJ databases">
        <title>Comparative genomics of the Sigatoka disease complex on banana suggests a link between parallel evolutionary changes in Pseudocercospora fijiensis and Pseudocercospora eumusae and increased virulence on the banana host.</title>
        <authorList>
            <person name="Chang T.-C."/>
            <person name="Salvucci A."/>
            <person name="Crous P.W."/>
            <person name="Stergiopoulos I."/>
        </authorList>
    </citation>
    <scope>NUCLEOTIDE SEQUENCE [LARGE SCALE GENOMIC DNA]</scope>
    <source>
        <strain evidence="7 8">CBS 114824</strain>
    </source>
</reference>
<comment type="caution">
    <text evidence="7">The sequence shown here is derived from an EMBL/GenBank/DDBJ whole genome shotgun (WGS) entry which is preliminary data.</text>
</comment>
<dbReference type="OrthoDB" id="2250022at2759"/>
<keyword evidence="2" id="KW-0813">Transport</keyword>
<evidence type="ECO:0000256" key="4">
    <source>
        <dbReference type="ARBA" id="ARBA00022989"/>
    </source>
</evidence>
<feature type="transmembrane region" description="Helical" evidence="6">
    <location>
        <begin position="120"/>
        <end position="139"/>
    </location>
</feature>
<evidence type="ECO:0000256" key="6">
    <source>
        <dbReference type="SAM" id="Phobius"/>
    </source>
</evidence>
<keyword evidence="4 6" id="KW-1133">Transmembrane helix</keyword>
<dbReference type="SUPFAM" id="SSF103473">
    <property type="entry name" value="MFS general substrate transporter"/>
    <property type="match status" value="1"/>
</dbReference>
<dbReference type="Proteomes" id="UP000070133">
    <property type="component" value="Unassembled WGS sequence"/>
</dbReference>
<keyword evidence="3 6" id="KW-0812">Transmembrane</keyword>